<evidence type="ECO:0000313" key="1">
    <source>
        <dbReference type="EMBL" id="ELU36430.1"/>
    </source>
</evidence>
<keyword evidence="2" id="KW-1185">Reference proteome</keyword>
<dbReference type="AlphaFoldDB" id="L8WEQ0"/>
<proteinExistence type="predicted"/>
<dbReference type="HOGENOM" id="CLU_2623687_0_0_1"/>
<name>L8WEQ0_THACA</name>
<dbReference type="Proteomes" id="UP000011668">
    <property type="component" value="Unassembled WGS sequence"/>
</dbReference>
<dbReference type="EMBL" id="AFRT01003414">
    <property type="protein sequence ID" value="ELU36430.1"/>
    <property type="molecule type" value="Genomic_DNA"/>
</dbReference>
<gene>
    <name evidence="1" type="ORF">AG1IA_09540</name>
</gene>
<accession>L8WEQ0</accession>
<sequence>MTSYRQADETTDTGTDVQSDRALPLALALNLDLDLDFGYGLSVAVWIRYMDHQLRFVRMELSTMCVLCIRFIVPYSTV</sequence>
<reference evidence="1 2" key="1">
    <citation type="journal article" date="2013" name="Nat. Commun.">
        <title>The evolution and pathogenic mechanisms of the rice sheath blight pathogen.</title>
        <authorList>
            <person name="Zheng A."/>
            <person name="Lin R."/>
            <person name="Xu L."/>
            <person name="Qin P."/>
            <person name="Tang C."/>
            <person name="Ai P."/>
            <person name="Zhang D."/>
            <person name="Liu Y."/>
            <person name="Sun Z."/>
            <person name="Feng H."/>
            <person name="Wang Y."/>
            <person name="Chen Y."/>
            <person name="Liang X."/>
            <person name="Fu R."/>
            <person name="Li Q."/>
            <person name="Zhang J."/>
            <person name="Yu X."/>
            <person name="Xie Z."/>
            <person name="Ding L."/>
            <person name="Guan P."/>
            <person name="Tang J."/>
            <person name="Liang Y."/>
            <person name="Wang S."/>
            <person name="Deng Q."/>
            <person name="Li S."/>
            <person name="Zhu J."/>
            <person name="Wang L."/>
            <person name="Liu H."/>
            <person name="Li P."/>
        </authorList>
    </citation>
    <scope>NUCLEOTIDE SEQUENCE [LARGE SCALE GENOMIC DNA]</scope>
    <source>
        <strain evidence="2">AG-1 IA</strain>
    </source>
</reference>
<organism evidence="1 2">
    <name type="scientific">Thanatephorus cucumeris (strain AG1-IA)</name>
    <name type="common">Rice sheath blight fungus</name>
    <name type="synonym">Rhizoctonia solani</name>
    <dbReference type="NCBI Taxonomy" id="983506"/>
    <lineage>
        <taxon>Eukaryota</taxon>
        <taxon>Fungi</taxon>
        <taxon>Dikarya</taxon>
        <taxon>Basidiomycota</taxon>
        <taxon>Agaricomycotina</taxon>
        <taxon>Agaricomycetes</taxon>
        <taxon>Cantharellales</taxon>
        <taxon>Ceratobasidiaceae</taxon>
        <taxon>Rhizoctonia</taxon>
        <taxon>Rhizoctonia solani AG-1</taxon>
    </lineage>
</organism>
<evidence type="ECO:0000313" key="2">
    <source>
        <dbReference type="Proteomes" id="UP000011668"/>
    </source>
</evidence>
<comment type="caution">
    <text evidence="1">The sequence shown here is derived from an EMBL/GenBank/DDBJ whole genome shotgun (WGS) entry which is preliminary data.</text>
</comment>
<protein>
    <submittedName>
        <fullName evidence="1">Uncharacterized protein</fullName>
    </submittedName>
</protein>